<dbReference type="AlphaFoldDB" id="A0A1K2ITD8"/>
<dbReference type="Proteomes" id="UP000182034">
    <property type="component" value="Unassembled WGS sequence"/>
</dbReference>
<evidence type="ECO:0000256" key="1">
    <source>
        <dbReference type="SAM" id="Phobius"/>
    </source>
</evidence>
<evidence type="ECO:0000313" key="2">
    <source>
        <dbReference type="EMBL" id="SFZ95717.1"/>
    </source>
</evidence>
<feature type="transmembrane region" description="Helical" evidence="1">
    <location>
        <begin position="89"/>
        <end position="109"/>
    </location>
</feature>
<dbReference type="OrthoDB" id="1247773at2"/>
<feature type="transmembrane region" description="Helical" evidence="1">
    <location>
        <begin position="156"/>
        <end position="173"/>
    </location>
</feature>
<gene>
    <name evidence="2" type="ORF">SAMN05216324_11238</name>
</gene>
<keyword evidence="1" id="KW-0812">Transmembrane</keyword>
<dbReference type="EMBL" id="FPKW01000012">
    <property type="protein sequence ID" value="SFZ95717.1"/>
    <property type="molecule type" value="Genomic_DNA"/>
</dbReference>
<keyword evidence="3" id="KW-1185">Reference proteome</keyword>
<feature type="transmembrane region" description="Helical" evidence="1">
    <location>
        <begin position="199"/>
        <end position="221"/>
    </location>
</feature>
<keyword evidence="1" id="KW-1133">Transmembrane helix</keyword>
<reference evidence="3" key="1">
    <citation type="submission" date="2016-10" db="EMBL/GenBank/DDBJ databases">
        <authorList>
            <person name="Varghese N."/>
            <person name="Submissions S."/>
        </authorList>
    </citation>
    <scope>NUCLEOTIDE SEQUENCE [LARGE SCALE GENOMIC DNA]</scope>
    <source>
        <strain evidence="3">SUR2</strain>
    </source>
</reference>
<dbReference type="STRING" id="1612149.SAMN05216324_11238"/>
<evidence type="ECO:0000313" key="3">
    <source>
        <dbReference type="Proteomes" id="UP000182034"/>
    </source>
</evidence>
<organism evidence="2 3">
    <name type="scientific">Chryseobacterium limigenitum</name>
    <dbReference type="NCBI Taxonomy" id="1612149"/>
    <lineage>
        <taxon>Bacteria</taxon>
        <taxon>Pseudomonadati</taxon>
        <taxon>Bacteroidota</taxon>
        <taxon>Flavobacteriia</taxon>
        <taxon>Flavobacteriales</taxon>
        <taxon>Weeksellaceae</taxon>
        <taxon>Chryseobacterium group</taxon>
        <taxon>Chryseobacterium</taxon>
    </lineage>
</organism>
<sequence length="236" mass="27486">MITFFQEREIEKFLLEKKISGNLLAEIKDHMISQILELQCSKKHSFNEAFDKTKLNWGEDLILVRKNLFSRQKITKIAYEIDKAQNKKLIFKSILYVCGFTVLQILLAYSLDKRIYLNVFSIFLLSLALSPFLVLKMYIQQKRLQAKNKSVIINNYIHPIFAFFIAFSLNQFIDLPTNGLGVIYDYINFNSKTGITTEIFTAGMLNSIFLLTFLLISILSLKENIRRLKQAGKIYN</sequence>
<name>A0A1K2ITD8_9FLAO</name>
<proteinExistence type="predicted"/>
<feature type="transmembrane region" description="Helical" evidence="1">
    <location>
        <begin position="115"/>
        <end position="135"/>
    </location>
</feature>
<protein>
    <submittedName>
        <fullName evidence="2">Uncharacterized protein</fullName>
    </submittedName>
</protein>
<dbReference type="RefSeq" id="WP_072411040.1">
    <property type="nucleotide sequence ID" value="NZ_FPKW01000012.1"/>
</dbReference>
<accession>A0A1K2ITD8</accession>
<keyword evidence="1" id="KW-0472">Membrane</keyword>